<dbReference type="EMBL" id="JARBJD010000146">
    <property type="protein sequence ID" value="KAK2949918.1"/>
    <property type="molecule type" value="Genomic_DNA"/>
</dbReference>
<reference evidence="1 2" key="1">
    <citation type="journal article" date="2022" name="bioRxiv">
        <title>Genomics of Preaxostyla Flagellates Illuminates Evolutionary Transitions and the Path Towards Mitochondrial Loss.</title>
        <authorList>
            <person name="Novak L.V.F."/>
            <person name="Treitli S.C."/>
            <person name="Pyrih J."/>
            <person name="Halakuc P."/>
            <person name="Pipaliya S.V."/>
            <person name="Vacek V."/>
            <person name="Brzon O."/>
            <person name="Soukal P."/>
            <person name="Eme L."/>
            <person name="Dacks J.B."/>
            <person name="Karnkowska A."/>
            <person name="Elias M."/>
            <person name="Hampl V."/>
        </authorList>
    </citation>
    <scope>NUCLEOTIDE SEQUENCE [LARGE SCALE GENOMIC DNA]</scope>
    <source>
        <strain evidence="1">NAU3</strain>
        <tissue evidence="1">Gut</tissue>
    </source>
</reference>
<proteinExistence type="predicted"/>
<protein>
    <submittedName>
        <fullName evidence="1">Uncharacterized protein</fullName>
    </submittedName>
</protein>
<sequence>MDLSPTEMSHAVRFLEYAIIHVKYRGSPHNELLETIFSKAERPRPKLTSALLKLVCHPFYPLRTVALSFLDVNFSKSARKLHIAKAVIELLPQLIKTLRPHKIPLNGTTIDFHRHLTSILDNVFSLPSAKVETIPSTTRELAFHPSLRYLRSLITRPVCPTDPRSGFMLLLDMTTFDSIINKNRSYPFYPKIERFFEQIRREMLEELASVLGLASAREAKHFLQSNLKDPNTTFTWTQRFEYLLSQVSEGRQYFDLGMLAVVNFLDRRPKNLELVVSSVDTFGLKVNGKIISSTELVSQLLWALFTPTQPHNATTILASFRKFFSRIHSVAFMKHIWNEWFPNFVKVVEPSKLPFTSEFIPLHIELIYIMYDHLDKIEHCQFSKGRVLTNQLRNELDEAYHAFFEQTKDYVVHLSLHPFALDDDKHDTILHFLSQCYLHDFDNCMNKTYREEVRQEMDATALSVSPPPFILTSELVCCLTDDEIISIVDRIVALLESDSCLDDDTILRICAFHKIKLRHIYLPELFRKAGRTTEQYFRAFESLLSLPIDNSDRSPLNFLLSPRPDTLQPTLDEWDDVDLETMSFLIQQFNRNTLSLASVSFDLNELILNLAVRSLPRVRHCAARLPQPQLERLLAPSIDILSTFLIQPRIFVNRENLSRSEIFFDVSKLCDQRAIVQCLSRTGFFSRIVTTLFDEKFKTYAVYFDMVIGRSRFISMTQAEERKVIQPEDQKAIRRTVPHFLEEGWQDALEFIFVRKKDIAFFNIQNQTEDIMEFFGSNLKWWAG</sequence>
<accession>A0ABQ9XBP6</accession>
<organism evidence="1 2">
    <name type="scientific">Blattamonas nauphoetae</name>
    <dbReference type="NCBI Taxonomy" id="2049346"/>
    <lineage>
        <taxon>Eukaryota</taxon>
        <taxon>Metamonada</taxon>
        <taxon>Preaxostyla</taxon>
        <taxon>Oxymonadida</taxon>
        <taxon>Blattamonas</taxon>
    </lineage>
</organism>
<evidence type="ECO:0000313" key="1">
    <source>
        <dbReference type="EMBL" id="KAK2949918.1"/>
    </source>
</evidence>
<dbReference type="Proteomes" id="UP001281761">
    <property type="component" value="Unassembled WGS sequence"/>
</dbReference>
<comment type="caution">
    <text evidence="1">The sequence shown here is derived from an EMBL/GenBank/DDBJ whole genome shotgun (WGS) entry which is preliminary data.</text>
</comment>
<keyword evidence="2" id="KW-1185">Reference proteome</keyword>
<gene>
    <name evidence="1" type="ORF">BLNAU_15147</name>
</gene>
<name>A0ABQ9XBP6_9EUKA</name>
<evidence type="ECO:0000313" key="2">
    <source>
        <dbReference type="Proteomes" id="UP001281761"/>
    </source>
</evidence>